<accession>A0A1F4UQX9</accession>
<dbReference type="GO" id="GO:0003677">
    <property type="term" value="F:DNA binding"/>
    <property type="evidence" value="ECO:0007669"/>
    <property type="project" value="InterPro"/>
</dbReference>
<dbReference type="Gene3D" id="3.30.70.1290">
    <property type="entry name" value="Transposase IS200-like"/>
    <property type="match status" value="1"/>
</dbReference>
<reference evidence="2 3" key="1">
    <citation type="journal article" date="2016" name="Nat. Commun.">
        <title>Thousands of microbial genomes shed light on interconnected biogeochemical processes in an aquifer system.</title>
        <authorList>
            <person name="Anantharaman K."/>
            <person name="Brown C.T."/>
            <person name="Hug L.A."/>
            <person name="Sharon I."/>
            <person name="Castelle C.J."/>
            <person name="Probst A.J."/>
            <person name="Thomas B.C."/>
            <person name="Singh A."/>
            <person name="Wilkins M.J."/>
            <person name="Karaoz U."/>
            <person name="Brodie E.L."/>
            <person name="Williams K.H."/>
            <person name="Hubbard S.S."/>
            <person name="Banfield J.F."/>
        </authorList>
    </citation>
    <scope>NUCLEOTIDE SEQUENCE [LARGE SCALE GENOMIC DNA]</scope>
</reference>
<dbReference type="Proteomes" id="UP000176444">
    <property type="component" value="Unassembled WGS sequence"/>
</dbReference>
<dbReference type="GO" id="GO:0004803">
    <property type="term" value="F:transposase activity"/>
    <property type="evidence" value="ECO:0007669"/>
    <property type="project" value="InterPro"/>
</dbReference>
<dbReference type="PANTHER" id="PTHR34322:SF2">
    <property type="entry name" value="TRANSPOSASE IS200-LIKE DOMAIN-CONTAINING PROTEIN"/>
    <property type="match status" value="1"/>
</dbReference>
<organism evidence="2 3">
    <name type="scientific">candidate division WWE3 bacterium RIFCSPHIGHO2_01_FULL_35_17</name>
    <dbReference type="NCBI Taxonomy" id="1802614"/>
    <lineage>
        <taxon>Bacteria</taxon>
        <taxon>Katanobacteria</taxon>
    </lineage>
</organism>
<dbReference type="Pfam" id="PF01797">
    <property type="entry name" value="Y1_Tnp"/>
    <property type="match status" value="1"/>
</dbReference>
<dbReference type="EMBL" id="MEUX01000019">
    <property type="protein sequence ID" value="OGC47319.1"/>
    <property type="molecule type" value="Genomic_DNA"/>
</dbReference>
<sequence>MPSRIIPFVDGEYYHIFNRGVAKMQIFNNFFDYDRFIKTMIYYSIEGPKPKFSIFTPTTTILDTNKKIVNIICYCLMPNHCHFLLRQKRSGGITEFTSKLSNSYTKYINIKNNRVGPLFQGDFKAVHVGTNEQLLHLSRYIHLNPLVGYVTKNLDSYKWSSYPEYVNLIDNAICDKKIILDQFESPEKYRQFVLDQADYGKGLEAIKHQLMDLEE</sequence>
<dbReference type="SMART" id="SM01321">
    <property type="entry name" value="Y1_Tnp"/>
    <property type="match status" value="1"/>
</dbReference>
<evidence type="ECO:0000313" key="3">
    <source>
        <dbReference type="Proteomes" id="UP000176444"/>
    </source>
</evidence>
<dbReference type="GO" id="GO:0006313">
    <property type="term" value="P:DNA transposition"/>
    <property type="evidence" value="ECO:0007669"/>
    <property type="project" value="InterPro"/>
</dbReference>
<proteinExistence type="predicted"/>
<dbReference type="InterPro" id="IPR036515">
    <property type="entry name" value="Transposase_17_sf"/>
</dbReference>
<dbReference type="SUPFAM" id="SSF143422">
    <property type="entry name" value="Transposase IS200-like"/>
    <property type="match status" value="1"/>
</dbReference>
<evidence type="ECO:0000313" key="2">
    <source>
        <dbReference type="EMBL" id="OGC47319.1"/>
    </source>
</evidence>
<protein>
    <recommendedName>
        <fullName evidence="1">Transposase IS200-like domain-containing protein</fullName>
    </recommendedName>
</protein>
<evidence type="ECO:0000259" key="1">
    <source>
        <dbReference type="SMART" id="SM01321"/>
    </source>
</evidence>
<feature type="domain" description="Transposase IS200-like" evidence="1">
    <location>
        <begin position="9"/>
        <end position="144"/>
    </location>
</feature>
<dbReference type="AlphaFoldDB" id="A0A1F4UQX9"/>
<dbReference type="InterPro" id="IPR002686">
    <property type="entry name" value="Transposase_17"/>
</dbReference>
<name>A0A1F4UQX9_UNCKA</name>
<comment type="caution">
    <text evidence="2">The sequence shown here is derived from an EMBL/GenBank/DDBJ whole genome shotgun (WGS) entry which is preliminary data.</text>
</comment>
<gene>
    <name evidence="2" type="ORF">A2713_00410</name>
</gene>
<dbReference type="PANTHER" id="PTHR34322">
    <property type="entry name" value="TRANSPOSASE, Y1_TNP DOMAIN-CONTAINING"/>
    <property type="match status" value="1"/>
</dbReference>